<name>D5G461_TUBMM</name>
<feature type="transmembrane region" description="Helical" evidence="1">
    <location>
        <begin position="15"/>
        <end position="37"/>
    </location>
</feature>
<evidence type="ECO:0000313" key="3">
    <source>
        <dbReference type="Proteomes" id="UP000006911"/>
    </source>
</evidence>
<gene>
    <name evidence="2" type="ORF">GSTUM_00003964001</name>
</gene>
<keyword evidence="1" id="KW-1133">Transmembrane helix</keyword>
<keyword evidence="1" id="KW-0812">Transmembrane</keyword>
<dbReference type="InParanoid" id="D5G461"/>
<evidence type="ECO:0000256" key="1">
    <source>
        <dbReference type="SAM" id="Phobius"/>
    </source>
</evidence>
<proteinExistence type="predicted"/>
<protein>
    <submittedName>
        <fullName evidence="2">(Perigord truffle) hypothetical protein</fullName>
    </submittedName>
</protein>
<accession>D5G461</accession>
<keyword evidence="3" id="KW-1185">Reference proteome</keyword>
<evidence type="ECO:0000313" key="2">
    <source>
        <dbReference type="EMBL" id="CAZ79304.1"/>
    </source>
</evidence>
<dbReference type="RefSeq" id="XP_002835183.1">
    <property type="nucleotide sequence ID" value="XM_002835137.1"/>
</dbReference>
<dbReference type="HOGENOM" id="CLU_3320327_0_0_1"/>
<reference evidence="2 3" key="1">
    <citation type="journal article" date="2010" name="Nature">
        <title>Perigord black truffle genome uncovers evolutionary origins and mechanisms of symbiosis.</title>
        <authorList>
            <person name="Martin F."/>
            <person name="Kohler A."/>
            <person name="Murat C."/>
            <person name="Balestrini R."/>
            <person name="Coutinho P.M."/>
            <person name="Jaillon O."/>
            <person name="Montanini B."/>
            <person name="Morin E."/>
            <person name="Noel B."/>
            <person name="Percudani R."/>
            <person name="Porcel B."/>
            <person name="Rubini A."/>
            <person name="Amicucci A."/>
            <person name="Amselem J."/>
            <person name="Anthouard V."/>
            <person name="Arcioni S."/>
            <person name="Artiguenave F."/>
            <person name="Aury J.M."/>
            <person name="Ballario P."/>
            <person name="Bolchi A."/>
            <person name="Brenna A."/>
            <person name="Brun A."/>
            <person name="Buee M."/>
            <person name="Cantarel B."/>
            <person name="Chevalier G."/>
            <person name="Couloux A."/>
            <person name="Da Silva C."/>
            <person name="Denoeud F."/>
            <person name="Duplessis S."/>
            <person name="Ghignone S."/>
            <person name="Hilselberger B."/>
            <person name="Iotti M."/>
            <person name="Marcais B."/>
            <person name="Mello A."/>
            <person name="Miranda M."/>
            <person name="Pacioni G."/>
            <person name="Quesneville H."/>
            <person name="Riccioni C."/>
            <person name="Ruotolo R."/>
            <person name="Splivallo R."/>
            <person name="Stocchi V."/>
            <person name="Tisserant E."/>
            <person name="Viscomi A.R."/>
            <person name="Zambonelli A."/>
            <person name="Zampieri E."/>
            <person name="Henrissat B."/>
            <person name="Lebrun M.H."/>
            <person name="Paolocci F."/>
            <person name="Bonfante P."/>
            <person name="Ottonello S."/>
            <person name="Wincker P."/>
        </authorList>
    </citation>
    <scope>NUCLEOTIDE SEQUENCE [LARGE SCALE GENOMIC DNA]</scope>
    <source>
        <strain evidence="2 3">Mel28</strain>
    </source>
</reference>
<sequence>MKIPNPGHLFTAPPLSVFILYFLHFVIVLLILGYSVMGA</sequence>
<dbReference type="AlphaFoldDB" id="D5G461"/>
<keyword evidence="1" id="KW-0472">Membrane</keyword>
<dbReference type="KEGG" id="tml:GSTUM_00003964001"/>
<dbReference type="EMBL" id="FN429986">
    <property type="protein sequence ID" value="CAZ79304.1"/>
    <property type="molecule type" value="Genomic_DNA"/>
</dbReference>
<dbReference type="Proteomes" id="UP000006911">
    <property type="component" value="Unassembled WGS sequence"/>
</dbReference>
<dbReference type="GeneID" id="9182431"/>
<organism evidence="2 3">
    <name type="scientific">Tuber melanosporum (strain Mel28)</name>
    <name type="common">Perigord black truffle</name>
    <dbReference type="NCBI Taxonomy" id="656061"/>
    <lineage>
        <taxon>Eukaryota</taxon>
        <taxon>Fungi</taxon>
        <taxon>Dikarya</taxon>
        <taxon>Ascomycota</taxon>
        <taxon>Pezizomycotina</taxon>
        <taxon>Pezizomycetes</taxon>
        <taxon>Pezizales</taxon>
        <taxon>Tuberaceae</taxon>
        <taxon>Tuber</taxon>
    </lineage>
</organism>